<evidence type="ECO:0000313" key="5">
    <source>
        <dbReference type="EMBL" id="CAH1790866.1"/>
    </source>
</evidence>
<name>A0A8J1XXP1_OWEFU</name>
<dbReference type="InterPro" id="IPR013780">
    <property type="entry name" value="Glyco_hydro_b"/>
</dbReference>
<accession>A0A8J1XXP1</accession>
<reference evidence="5" key="1">
    <citation type="submission" date="2022-03" db="EMBL/GenBank/DDBJ databases">
        <authorList>
            <person name="Martin C."/>
        </authorList>
    </citation>
    <scope>NUCLEOTIDE SEQUENCE</scope>
</reference>
<evidence type="ECO:0000256" key="3">
    <source>
        <dbReference type="ARBA" id="ARBA00023295"/>
    </source>
</evidence>
<dbReference type="AlphaFoldDB" id="A0A8J1XXP1"/>
<dbReference type="Proteomes" id="UP000749559">
    <property type="component" value="Unassembled WGS sequence"/>
</dbReference>
<dbReference type="GO" id="GO:0005975">
    <property type="term" value="P:carbohydrate metabolic process"/>
    <property type="evidence" value="ECO:0007669"/>
    <property type="project" value="InterPro"/>
</dbReference>
<dbReference type="InterPro" id="IPR017853">
    <property type="entry name" value="GH"/>
</dbReference>
<evidence type="ECO:0000256" key="4">
    <source>
        <dbReference type="RuleBase" id="RU361185"/>
    </source>
</evidence>
<dbReference type="InterPro" id="IPR000322">
    <property type="entry name" value="Glyco_hydro_31_TIM"/>
</dbReference>
<dbReference type="SUPFAM" id="SSF51445">
    <property type="entry name" value="(Trans)glycosidases"/>
    <property type="match status" value="1"/>
</dbReference>
<evidence type="ECO:0000256" key="2">
    <source>
        <dbReference type="ARBA" id="ARBA00022801"/>
    </source>
</evidence>
<evidence type="ECO:0000313" key="6">
    <source>
        <dbReference type="Proteomes" id="UP000749559"/>
    </source>
</evidence>
<sequence length="686" mass="77944">MSGKVPILNTAMTGFMSLSPQMKLKRLGYLAVALVTGIFFFGMKRMKSKMKLISYKGPPKRYTVHLLSVTITQEDYTLKLTDAQGHCILNVKLGTSIPRGIMFTATERDGTLEITWPEVATVEIVSTLDGDFTVYEIHWKGMDSTCSLSDEIDMSGAHWYGGAQVMNNQWPINTYDRPTTAYIAGDSYQDQYGGVQERYFLSSNNAAIFVDNDVPLFVGINHNGNKILELKAEVAAPYKNVNNSRNWLRYRVIHGPDMQKIQSYVAGKFWKCPEGIPDERMLTSPIWSTWAKYKKNINDDVIQSFADEIIANKFSHSQIEIDDEWTPKYGDMQFETTKFPQAKQTIETLKAKGFRVTVWVHPFASLTSQRARKGFTKGYFVKNKGLSIPGISFWWNGVGLILDTTNPEAVEYFTKTMKSLQTDYGVHSFKFDAGEVNWLPRFYSTHIQMANPNEYTTQFAEMAYKCDTTLRLQEVRVGVRTQHLPIVVRMMDKESNWNDNNGLKTLIPHALLFGIIGYPFVLPDMIGGNAYSGMWGIHGTSYPEKELFIRWLQANVFLPCMQFSITPWQYDEETVKIARSMVELHEKFAPTIIRLAKEATQTGAPIVRPLWWIAPDDPTSQEIDSEFLLGNDILSAPILEKGATSRSIYLPPGVWEDELKGGILAGGKWYHNYAVGLHELAYFTRQ</sequence>
<proteinExistence type="inferred from homology"/>
<dbReference type="CDD" id="cd06592">
    <property type="entry name" value="GH31_NET37"/>
    <property type="match status" value="1"/>
</dbReference>
<dbReference type="InterPro" id="IPR048395">
    <property type="entry name" value="Glyco_hydro_31_C"/>
</dbReference>
<dbReference type="PANTHER" id="PTHR43053:SF4">
    <property type="entry name" value="MYOGENESIS-REGULATING GLYCOSIDASE"/>
    <property type="match status" value="1"/>
</dbReference>
<dbReference type="Pfam" id="PF21365">
    <property type="entry name" value="Glyco_hydro_31_3rd"/>
    <property type="match status" value="1"/>
</dbReference>
<dbReference type="Gene3D" id="3.20.20.80">
    <property type="entry name" value="Glycosidases"/>
    <property type="match status" value="1"/>
</dbReference>
<dbReference type="GO" id="GO:0004553">
    <property type="term" value="F:hydrolase activity, hydrolyzing O-glycosyl compounds"/>
    <property type="evidence" value="ECO:0007669"/>
    <property type="project" value="InterPro"/>
</dbReference>
<dbReference type="Pfam" id="PF01055">
    <property type="entry name" value="Glyco_hydro_31_2nd"/>
    <property type="match status" value="1"/>
</dbReference>
<dbReference type="Gene3D" id="2.60.40.1180">
    <property type="entry name" value="Golgi alpha-mannosidase II"/>
    <property type="match status" value="1"/>
</dbReference>
<dbReference type="PANTHER" id="PTHR43053">
    <property type="entry name" value="GLYCOSIDASE FAMILY 31"/>
    <property type="match status" value="1"/>
</dbReference>
<keyword evidence="6" id="KW-1185">Reference proteome</keyword>
<dbReference type="SUPFAM" id="SSF51011">
    <property type="entry name" value="Glycosyl hydrolase domain"/>
    <property type="match status" value="1"/>
</dbReference>
<comment type="caution">
    <text evidence="5">The sequence shown here is derived from an EMBL/GenBank/DDBJ whole genome shotgun (WGS) entry which is preliminary data.</text>
</comment>
<keyword evidence="3 4" id="KW-0326">Glycosidase</keyword>
<organism evidence="5 6">
    <name type="scientific">Owenia fusiformis</name>
    <name type="common">Polychaete worm</name>
    <dbReference type="NCBI Taxonomy" id="6347"/>
    <lineage>
        <taxon>Eukaryota</taxon>
        <taxon>Metazoa</taxon>
        <taxon>Spiralia</taxon>
        <taxon>Lophotrochozoa</taxon>
        <taxon>Annelida</taxon>
        <taxon>Polychaeta</taxon>
        <taxon>Sedentaria</taxon>
        <taxon>Canalipalpata</taxon>
        <taxon>Sabellida</taxon>
        <taxon>Oweniida</taxon>
        <taxon>Oweniidae</taxon>
        <taxon>Owenia</taxon>
    </lineage>
</organism>
<comment type="similarity">
    <text evidence="1 4">Belongs to the glycosyl hydrolase 31 family.</text>
</comment>
<gene>
    <name evidence="5" type="ORF">OFUS_LOCUS16026</name>
</gene>
<dbReference type="InterPro" id="IPR050985">
    <property type="entry name" value="Alpha-glycosidase_related"/>
</dbReference>
<keyword evidence="2 4" id="KW-0378">Hydrolase</keyword>
<protein>
    <submittedName>
        <fullName evidence="5">Uncharacterized protein</fullName>
    </submittedName>
</protein>
<dbReference type="EMBL" id="CAIIXF020000008">
    <property type="protein sequence ID" value="CAH1790866.1"/>
    <property type="molecule type" value="Genomic_DNA"/>
</dbReference>
<evidence type="ECO:0000256" key="1">
    <source>
        <dbReference type="ARBA" id="ARBA00007806"/>
    </source>
</evidence>
<dbReference type="OrthoDB" id="10070917at2759"/>